<evidence type="ECO:0000259" key="3">
    <source>
        <dbReference type="Pfam" id="PF00685"/>
    </source>
</evidence>
<accession>A0A194QJI8</accession>
<dbReference type="InterPro" id="IPR027417">
    <property type="entry name" value="P-loop_NTPase"/>
</dbReference>
<evidence type="ECO:0000256" key="2">
    <source>
        <dbReference type="ARBA" id="ARBA00022679"/>
    </source>
</evidence>
<keyword evidence="2 4" id="KW-0808">Transferase</keyword>
<dbReference type="InterPro" id="IPR000863">
    <property type="entry name" value="Sulfotransferase_dom"/>
</dbReference>
<dbReference type="Gene3D" id="3.40.50.300">
    <property type="entry name" value="P-loop containing nucleotide triphosphate hydrolases"/>
    <property type="match status" value="1"/>
</dbReference>
<dbReference type="Pfam" id="PF00685">
    <property type="entry name" value="Sulfotransfer_1"/>
    <property type="match status" value="1"/>
</dbReference>
<keyword evidence="5" id="KW-1185">Reference proteome</keyword>
<evidence type="ECO:0000313" key="5">
    <source>
        <dbReference type="Proteomes" id="UP000053268"/>
    </source>
</evidence>
<evidence type="ECO:0000313" key="4">
    <source>
        <dbReference type="EMBL" id="KPJ05080.1"/>
    </source>
</evidence>
<comment type="similarity">
    <text evidence="1">Belongs to the sulfotransferase 1 family.</text>
</comment>
<sequence length="364" mass="42790">MQDPNNSFPFDIRDVEGTDDKELSKYFLGAGNFSIQVGPKKYLLMSDYKHDAENIYNMRLRYDDIFVVTYPRSGTTWTQELVWLLASDLDYSTAEKIPLSSRSIFLEQVIVSLPISVRNISLMLQLPRFPMLMHKNIVEHLDKEHADKPENLKNLQLMRTPGSEQVARIPSPRFIRTHLPLSLLPPTLLDTTKVVYVARDPRDVAVSYYYLSSEFKSYNFNGDFKSYWRLFVKDLVYWSPFFEHLKEAWQMRHHPNLLFLFYEELLQNLPATVQRVADFLGKEYKADQIAELCTHLKFENFKKNPSVGIDNLKEYGMMAPKGEFIRKGKSGGWRDYFDEEMTREAQLWIDNNLQDTDMRFPSMQ</sequence>
<dbReference type="SUPFAM" id="SSF52540">
    <property type="entry name" value="P-loop containing nucleoside triphosphate hydrolases"/>
    <property type="match status" value="1"/>
</dbReference>
<organism evidence="4 5">
    <name type="scientific">Papilio xuthus</name>
    <name type="common">Asian swallowtail butterfly</name>
    <dbReference type="NCBI Taxonomy" id="66420"/>
    <lineage>
        <taxon>Eukaryota</taxon>
        <taxon>Metazoa</taxon>
        <taxon>Ecdysozoa</taxon>
        <taxon>Arthropoda</taxon>
        <taxon>Hexapoda</taxon>
        <taxon>Insecta</taxon>
        <taxon>Pterygota</taxon>
        <taxon>Neoptera</taxon>
        <taxon>Endopterygota</taxon>
        <taxon>Lepidoptera</taxon>
        <taxon>Glossata</taxon>
        <taxon>Ditrysia</taxon>
        <taxon>Papilionoidea</taxon>
        <taxon>Papilionidae</taxon>
        <taxon>Papilioninae</taxon>
        <taxon>Papilio</taxon>
    </lineage>
</organism>
<dbReference type="GO" id="GO:0008146">
    <property type="term" value="F:sulfotransferase activity"/>
    <property type="evidence" value="ECO:0007669"/>
    <property type="project" value="InterPro"/>
</dbReference>
<dbReference type="EMBL" id="KQ458793">
    <property type="protein sequence ID" value="KPJ05080.1"/>
    <property type="molecule type" value="Genomic_DNA"/>
</dbReference>
<dbReference type="Proteomes" id="UP000053268">
    <property type="component" value="Unassembled WGS sequence"/>
</dbReference>
<gene>
    <name evidence="4" type="ORF">RR46_04196</name>
</gene>
<feature type="domain" description="Sulfotransferase" evidence="3">
    <location>
        <begin position="63"/>
        <end position="356"/>
    </location>
</feature>
<dbReference type="PANTHER" id="PTHR11783">
    <property type="entry name" value="SULFOTRANSFERASE SULT"/>
    <property type="match status" value="1"/>
</dbReference>
<proteinExistence type="inferred from homology"/>
<reference evidence="4 5" key="1">
    <citation type="journal article" date="2015" name="Nat. Commun.">
        <title>Outbred genome sequencing and CRISPR/Cas9 gene editing in butterflies.</title>
        <authorList>
            <person name="Li X."/>
            <person name="Fan D."/>
            <person name="Zhang W."/>
            <person name="Liu G."/>
            <person name="Zhang L."/>
            <person name="Zhao L."/>
            <person name="Fang X."/>
            <person name="Chen L."/>
            <person name="Dong Y."/>
            <person name="Chen Y."/>
            <person name="Ding Y."/>
            <person name="Zhao R."/>
            <person name="Feng M."/>
            <person name="Zhu Y."/>
            <person name="Feng Y."/>
            <person name="Jiang X."/>
            <person name="Zhu D."/>
            <person name="Xiang H."/>
            <person name="Feng X."/>
            <person name="Li S."/>
            <person name="Wang J."/>
            <person name="Zhang G."/>
            <person name="Kronforst M.R."/>
            <person name="Wang W."/>
        </authorList>
    </citation>
    <scope>NUCLEOTIDE SEQUENCE [LARGE SCALE GENOMIC DNA]</scope>
    <source>
        <strain evidence="4">Ya'a_city_454_Px</strain>
        <tissue evidence="4">Whole body</tissue>
    </source>
</reference>
<protein>
    <submittedName>
        <fullName evidence="4">Sulfotransferase 1C4</fullName>
    </submittedName>
</protein>
<name>A0A194QJI8_PAPXU</name>
<dbReference type="AlphaFoldDB" id="A0A194QJI8"/>
<evidence type="ECO:0000256" key="1">
    <source>
        <dbReference type="ARBA" id="ARBA00005771"/>
    </source>
</evidence>